<dbReference type="AlphaFoldDB" id="A0A1N6JYS8"/>
<dbReference type="InterPro" id="IPR011990">
    <property type="entry name" value="TPR-like_helical_dom_sf"/>
</dbReference>
<keyword evidence="2" id="KW-1185">Reference proteome</keyword>
<dbReference type="EMBL" id="FSRA01000002">
    <property type="protein sequence ID" value="SIO49490.1"/>
    <property type="molecule type" value="Genomic_DNA"/>
</dbReference>
<dbReference type="Pfam" id="PF12771">
    <property type="entry name" value="SusD-like_2"/>
    <property type="match status" value="1"/>
</dbReference>
<dbReference type="InterPro" id="IPR041662">
    <property type="entry name" value="SusD-like_2"/>
</dbReference>
<dbReference type="OrthoDB" id="9766256at2"/>
<dbReference type="PROSITE" id="PS51257">
    <property type="entry name" value="PROKAR_LIPOPROTEIN"/>
    <property type="match status" value="1"/>
</dbReference>
<accession>A0A1N6JYS8</accession>
<gene>
    <name evidence="1" type="ORF">SAMN04488055_4724</name>
</gene>
<dbReference type="SUPFAM" id="SSF48452">
    <property type="entry name" value="TPR-like"/>
    <property type="match status" value="1"/>
</dbReference>
<proteinExistence type="predicted"/>
<dbReference type="Proteomes" id="UP000185003">
    <property type="component" value="Unassembled WGS sequence"/>
</dbReference>
<evidence type="ECO:0000313" key="2">
    <source>
        <dbReference type="Proteomes" id="UP000185003"/>
    </source>
</evidence>
<reference evidence="1 2" key="1">
    <citation type="submission" date="2016-11" db="EMBL/GenBank/DDBJ databases">
        <authorList>
            <person name="Jaros S."/>
            <person name="Januszkiewicz K."/>
            <person name="Wedrychowicz H."/>
        </authorList>
    </citation>
    <scope>NUCLEOTIDE SEQUENCE [LARGE SCALE GENOMIC DNA]</scope>
    <source>
        <strain evidence="1 2">DSM 24787</strain>
    </source>
</reference>
<sequence>MKAIKILAFVAVLGLGATGCSKQFSEYEMNNNKPLQVPPGLVLTGILSSVNINSPWSDVMRWNQFDACNYNYYGNQRYDWGGAKSNDYYTLANVLKMESEAKRLGGATVNPYAALGKFFKAFLFYRMTVMVGDLPMTEALKGKDNLYPVYDDQKAIFLQVLKWLDEANTDLTQLIVNPDKSNTSVGQILSNDFYFGNNLENWQRTVNTLRLRVLISLSMKTADAELKVGQQFADVVNNPAKYPLMTGIQQNMQYTYNNINKYPINPDNLGNDATRYNMSATYLNKLVSLNDPRAYITAEPATQQLKNGKTPADITAYVGAPSGESLDDMSSKMADVVNAAYSLRSRSRYYSGYSPEPQVYIGYAEMCFNIAEAINRNWITGNAEDWYKKGIRASLSFYGIPVDVPGNVTKVYAGTNYTIPFNFEGVYYQQPSVKYAGNNATGLTQILTQKYLAFFQGSDFEAYLNWRRTGVPVFSVGAGTGNNGVIPMRFKYPDSHRASNEKNWKDAVQKQFNSAVDDINAKMWMIK</sequence>
<evidence type="ECO:0000313" key="1">
    <source>
        <dbReference type="EMBL" id="SIO49490.1"/>
    </source>
</evidence>
<dbReference type="STRING" id="536979.SAMN04488055_4724"/>
<name>A0A1N6JYS8_9BACT</name>
<dbReference type="RefSeq" id="WP_074242029.1">
    <property type="nucleotide sequence ID" value="NZ_FSRA01000002.1"/>
</dbReference>
<dbReference type="Gene3D" id="1.25.40.390">
    <property type="match status" value="1"/>
</dbReference>
<organism evidence="1 2">
    <name type="scientific">Chitinophaga niabensis</name>
    <dbReference type="NCBI Taxonomy" id="536979"/>
    <lineage>
        <taxon>Bacteria</taxon>
        <taxon>Pseudomonadati</taxon>
        <taxon>Bacteroidota</taxon>
        <taxon>Chitinophagia</taxon>
        <taxon>Chitinophagales</taxon>
        <taxon>Chitinophagaceae</taxon>
        <taxon>Chitinophaga</taxon>
    </lineage>
</organism>
<protein>
    <submittedName>
        <fullName evidence="1">Starch-binding associating with outer membrane</fullName>
    </submittedName>
</protein>